<feature type="domain" description="EF-hand" evidence="4">
    <location>
        <begin position="152"/>
        <end position="182"/>
    </location>
</feature>
<dbReference type="CDD" id="cd00051">
    <property type="entry name" value="EFh"/>
    <property type="match status" value="2"/>
</dbReference>
<dbReference type="KEGG" id="pda:103716159"/>
<dbReference type="GO" id="GO:0005509">
    <property type="term" value="F:calcium ion binding"/>
    <property type="evidence" value="ECO:0007669"/>
    <property type="project" value="InterPro"/>
</dbReference>
<organism evidence="5 6">
    <name type="scientific">Phoenix dactylifera</name>
    <name type="common">Date palm</name>
    <dbReference type="NCBI Taxonomy" id="42345"/>
    <lineage>
        <taxon>Eukaryota</taxon>
        <taxon>Viridiplantae</taxon>
        <taxon>Streptophyta</taxon>
        <taxon>Embryophyta</taxon>
        <taxon>Tracheophyta</taxon>
        <taxon>Spermatophyta</taxon>
        <taxon>Magnoliopsida</taxon>
        <taxon>Liliopsida</taxon>
        <taxon>Arecaceae</taxon>
        <taxon>Coryphoideae</taxon>
        <taxon>Phoeniceae</taxon>
        <taxon>Phoenix</taxon>
    </lineage>
</organism>
<dbReference type="GeneID" id="103716159"/>
<dbReference type="OrthoDB" id="26525at2759"/>
<accession>A0A8B7CME0</accession>
<name>A0A8B7CME0_PHODC</name>
<evidence type="ECO:0000256" key="3">
    <source>
        <dbReference type="ARBA" id="ARBA00022837"/>
    </source>
</evidence>
<feature type="domain" description="EF-hand" evidence="4">
    <location>
        <begin position="44"/>
        <end position="79"/>
    </location>
</feature>
<reference evidence="5" key="1">
    <citation type="journal article" date="2019" name="Nat. Commun.">
        <title>Genome-wide association mapping of date palm fruit traits.</title>
        <authorList>
            <person name="Hazzouri K.M."/>
            <person name="Gros-Balthazard M."/>
            <person name="Flowers J.M."/>
            <person name="Copetti D."/>
            <person name="Lemansour A."/>
            <person name="Lebrun M."/>
            <person name="Masmoudi K."/>
            <person name="Ferrand S."/>
            <person name="Dhar M.I."/>
            <person name="Fresquez Z.A."/>
            <person name="Rosas U."/>
            <person name="Zhang J."/>
            <person name="Talag J."/>
            <person name="Lee S."/>
            <person name="Kudrna D."/>
            <person name="Powell R.F."/>
            <person name="Leitch I.J."/>
            <person name="Krueger R.R."/>
            <person name="Wing R.A."/>
            <person name="Amiri K.M.A."/>
            <person name="Purugganan M.D."/>
        </authorList>
    </citation>
    <scope>NUCLEOTIDE SEQUENCE [LARGE SCALE GENOMIC DNA]</scope>
    <source>
        <strain evidence="5">cv. Khalas</strain>
    </source>
</reference>
<keyword evidence="3" id="KW-0106">Calcium</keyword>
<proteinExistence type="predicted"/>
<dbReference type="Gene3D" id="1.10.238.10">
    <property type="entry name" value="EF-hand"/>
    <property type="match status" value="2"/>
</dbReference>
<dbReference type="PROSITE" id="PS00018">
    <property type="entry name" value="EF_HAND_1"/>
    <property type="match status" value="3"/>
</dbReference>
<evidence type="ECO:0000259" key="4">
    <source>
        <dbReference type="PROSITE" id="PS50222"/>
    </source>
</evidence>
<dbReference type="FunFam" id="1.10.238.10:FF:000178">
    <property type="entry name" value="Calmodulin-2 A"/>
    <property type="match status" value="1"/>
</dbReference>
<dbReference type="Proteomes" id="UP000228380">
    <property type="component" value="Chromosome 9"/>
</dbReference>
<keyword evidence="2" id="KW-0677">Repeat</keyword>
<dbReference type="PROSITE" id="PS50222">
    <property type="entry name" value="EF_HAND_2"/>
    <property type="match status" value="3"/>
</dbReference>
<dbReference type="AlphaFoldDB" id="A0A8B7CME0"/>
<dbReference type="InterPro" id="IPR018247">
    <property type="entry name" value="EF_Hand_1_Ca_BS"/>
</dbReference>
<keyword evidence="5" id="KW-1185">Reference proteome</keyword>
<protein>
    <submittedName>
        <fullName evidence="6">Probable calcium-binding protein CML41</fullName>
    </submittedName>
</protein>
<dbReference type="GO" id="GO:0043226">
    <property type="term" value="C:organelle"/>
    <property type="evidence" value="ECO:0007669"/>
    <property type="project" value="UniProtKB-ARBA"/>
</dbReference>
<dbReference type="PANTHER" id="PTHR10891">
    <property type="entry name" value="EF-HAND CALCIUM-BINDING DOMAIN CONTAINING PROTEIN"/>
    <property type="match status" value="1"/>
</dbReference>
<evidence type="ECO:0000313" key="6">
    <source>
        <dbReference type="RefSeq" id="XP_008802268.1"/>
    </source>
</evidence>
<evidence type="ECO:0000256" key="1">
    <source>
        <dbReference type="ARBA" id="ARBA00022723"/>
    </source>
</evidence>
<dbReference type="SMART" id="SM00054">
    <property type="entry name" value="EFh"/>
    <property type="match status" value="4"/>
</dbReference>
<gene>
    <name evidence="6" type="primary">LOC103716159</name>
</gene>
<sequence length="182" mass="20503">MDATNSSHSKPSKWLSKKAFKLSLHRLHRTNSGLSTPPPSPHPGWAKGFHDAFRHFDVDDDGKISSDELTAFLAWAGEDVNPDEAKRVIEDFDSDGDGLMDYYDFVRLMERDNDGGDEDLRKAFEMFELEKGSGCITPKGLQRVLSRLGDVRSSEECAGMIKAYDLDGNGVLDYHEFHRMMT</sequence>
<dbReference type="InterPro" id="IPR002048">
    <property type="entry name" value="EF_hand_dom"/>
</dbReference>
<dbReference type="InterPro" id="IPR011992">
    <property type="entry name" value="EF-hand-dom_pair"/>
</dbReference>
<dbReference type="InterPro" id="IPR039647">
    <property type="entry name" value="EF_hand_pair_protein_CML-like"/>
</dbReference>
<evidence type="ECO:0000256" key="2">
    <source>
        <dbReference type="ARBA" id="ARBA00022737"/>
    </source>
</evidence>
<feature type="domain" description="EF-hand" evidence="4">
    <location>
        <begin position="80"/>
        <end position="115"/>
    </location>
</feature>
<keyword evidence="1" id="KW-0479">Metal-binding</keyword>
<evidence type="ECO:0000313" key="5">
    <source>
        <dbReference type="Proteomes" id="UP000228380"/>
    </source>
</evidence>
<reference evidence="6" key="2">
    <citation type="submission" date="2025-08" db="UniProtKB">
        <authorList>
            <consortium name="RefSeq"/>
        </authorList>
    </citation>
    <scope>IDENTIFICATION</scope>
    <source>
        <tissue evidence="6">Young leaves</tissue>
    </source>
</reference>
<dbReference type="RefSeq" id="XP_008802268.1">
    <property type="nucleotide sequence ID" value="XM_008804046.4"/>
</dbReference>
<dbReference type="SUPFAM" id="SSF47473">
    <property type="entry name" value="EF-hand"/>
    <property type="match status" value="1"/>
</dbReference>
<dbReference type="Pfam" id="PF13499">
    <property type="entry name" value="EF-hand_7"/>
    <property type="match status" value="2"/>
</dbReference>